<dbReference type="GO" id="GO:0006396">
    <property type="term" value="P:RNA processing"/>
    <property type="evidence" value="ECO:0007669"/>
    <property type="project" value="TreeGrafter"/>
</dbReference>
<proteinExistence type="predicted"/>
<dbReference type="PANTHER" id="PTHR47934:SF26">
    <property type="entry name" value="SMALL RIBOSOMAL SUBUNIT PROTEIN MS78 (RPPR3A)"/>
    <property type="match status" value="1"/>
</dbReference>
<keyword evidence="2" id="KW-0809">Transit peptide</keyword>
<dbReference type="Pfam" id="PF13812">
    <property type="entry name" value="PPR_3"/>
    <property type="match status" value="1"/>
</dbReference>
<evidence type="ECO:0000256" key="3">
    <source>
        <dbReference type="PROSITE-ProRule" id="PRU00708"/>
    </source>
</evidence>
<evidence type="ECO:0000313" key="4">
    <source>
        <dbReference type="EMBL" id="KAJ3706473.1"/>
    </source>
</evidence>
<gene>
    <name evidence="4" type="ORF">LUZ61_010178</name>
</gene>
<evidence type="ECO:0000256" key="2">
    <source>
        <dbReference type="ARBA" id="ARBA00022946"/>
    </source>
</evidence>
<dbReference type="GO" id="GO:0007005">
    <property type="term" value="P:mitochondrion organization"/>
    <property type="evidence" value="ECO:0007669"/>
    <property type="project" value="TreeGrafter"/>
</dbReference>
<dbReference type="NCBIfam" id="TIGR00756">
    <property type="entry name" value="PPR"/>
    <property type="match status" value="2"/>
</dbReference>
<dbReference type="EMBL" id="JAMRDG010000001">
    <property type="protein sequence ID" value="KAJ3706473.1"/>
    <property type="molecule type" value="Genomic_DNA"/>
</dbReference>
<organism evidence="4 5">
    <name type="scientific">Rhynchospora tenuis</name>
    <dbReference type="NCBI Taxonomy" id="198213"/>
    <lineage>
        <taxon>Eukaryota</taxon>
        <taxon>Viridiplantae</taxon>
        <taxon>Streptophyta</taxon>
        <taxon>Embryophyta</taxon>
        <taxon>Tracheophyta</taxon>
        <taxon>Spermatophyta</taxon>
        <taxon>Magnoliopsida</taxon>
        <taxon>Liliopsida</taxon>
        <taxon>Poales</taxon>
        <taxon>Cyperaceae</taxon>
        <taxon>Cyperoideae</taxon>
        <taxon>Rhynchosporeae</taxon>
        <taxon>Rhynchospora</taxon>
    </lineage>
</organism>
<comment type="caution">
    <text evidence="4">The sequence shown here is derived from an EMBL/GenBank/DDBJ whole genome shotgun (WGS) entry which is preliminary data.</text>
</comment>
<accession>A0AAD5ZYT4</accession>
<dbReference type="Pfam" id="PF13041">
    <property type="entry name" value="PPR_2"/>
    <property type="match status" value="1"/>
</dbReference>
<dbReference type="InterPro" id="IPR051114">
    <property type="entry name" value="Mito_RNA_Proc_CCM1"/>
</dbReference>
<evidence type="ECO:0000256" key="1">
    <source>
        <dbReference type="ARBA" id="ARBA00022737"/>
    </source>
</evidence>
<evidence type="ECO:0000313" key="5">
    <source>
        <dbReference type="Proteomes" id="UP001210211"/>
    </source>
</evidence>
<reference evidence="4 5" key="1">
    <citation type="journal article" date="2022" name="Cell">
        <title>Repeat-based holocentromeres influence genome architecture and karyotype evolution.</title>
        <authorList>
            <person name="Hofstatter P.G."/>
            <person name="Thangavel G."/>
            <person name="Lux T."/>
            <person name="Neumann P."/>
            <person name="Vondrak T."/>
            <person name="Novak P."/>
            <person name="Zhang M."/>
            <person name="Costa L."/>
            <person name="Castellani M."/>
            <person name="Scott A."/>
            <person name="Toegelov H."/>
            <person name="Fuchs J."/>
            <person name="Mata-Sucre Y."/>
            <person name="Dias Y."/>
            <person name="Vanzela A.L.L."/>
            <person name="Huettel B."/>
            <person name="Almeida C.C.S."/>
            <person name="Simkova H."/>
            <person name="Souza G."/>
            <person name="Pedrosa-Harand A."/>
            <person name="Macas J."/>
            <person name="Mayer K.F.X."/>
            <person name="Houben A."/>
            <person name="Marques A."/>
        </authorList>
    </citation>
    <scope>NUCLEOTIDE SEQUENCE [LARGE SCALE GENOMIC DNA]</scope>
    <source>
        <strain evidence="4">RhyTen1mFocal</strain>
    </source>
</reference>
<dbReference type="Pfam" id="PF01535">
    <property type="entry name" value="PPR"/>
    <property type="match status" value="1"/>
</dbReference>
<dbReference type="GO" id="GO:0003729">
    <property type="term" value="F:mRNA binding"/>
    <property type="evidence" value="ECO:0007669"/>
    <property type="project" value="TreeGrafter"/>
</dbReference>
<keyword evidence="1" id="KW-0677">Repeat</keyword>
<dbReference type="PANTHER" id="PTHR47934">
    <property type="entry name" value="PENTATRICOPEPTIDE REPEAT-CONTAINING PROTEIN PET309, MITOCHONDRIAL"/>
    <property type="match status" value="1"/>
</dbReference>
<feature type="repeat" description="PPR" evidence="3">
    <location>
        <begin position="291"/>
        <end position="325"/>
    </location>
</feature>
<dbReference type="InterPro" id="IPR002885">
    <property type="entry name" value="PPR_rpt"/>
</dbReference>
<sequence>MMFALTSISRRHRSLHHLRHLFSTTTSTTSSSSTTTSDTESSPSLSTVKESVFCSEPNPHRAIKTLFSFPDQSCARYAADHALRSLSQSLDPTARSHLLDSFIPLASSEKDFAALLISYGSAFLPRSALDAFRHRLAAGDPSSVSVLSFNALLSAYMRSRCHRKVPDLFVRLCKEHSIKPDAVSFGLLIKSFFLSNRSNDAFTALKHIRDQKGIVLTYQIYELLLVSLRSREKREEVNQLWDEMLAAGYNKPDCTAYNVKIWCHAFRGETERVYEVISEMEAAGFKRAQPDTVTYNYLIGCLSKKDRVEDVKEVYRTMKSKKGRCSPDAATFFNVLSFLCRHGDFETGLEVFRDSLSNKGKLPEFPVLRKLVQGLVKEGKMDAAKEVVKEVTTVRPRWTNLWKEVEES</sequence>
<dbReference type="AlphaFoldDB" id="A0AAD5ZYT4"/>
<feature type="repeat" description="PPR" evidence="3">
    <location>
        <begin position="328"/>
        <end position="363"/>
    </location>
</feature>
<protein>
    <recommendedName>
        <fullName evidence="6">Pentatricopeptide repeat-containing protein</fullName>
    </recommendedName>
</protein>
<dbReference type="PROSITE" id="PS51375">
    <property type="entry name" value="PPR"/>
    <property type="match status" value="2"/>
</dbReference>
<dbReference type="GO" id="GO:0005739">
    <property type="term" value="C:mitochondrion"/>
    <property type="evidence" value="ECO:0007669"/>
    <property type="project" value="TreeGrafter"/>
</dbReference>
<dbReference type="Proteomes" id="UP001210211">
    <property type="component" value="Unassembled WGS sequence"/>
</dbReference>
<evidence type="ECO:0008006" key="6">
    <source>
        <dbReference type="Google" id="ProtNLM"/>
    </source>
</evidence>
<keyword evidence="5" id="KW-1185">Reference proteome</keyword>
<dbReference type="Gene3D" id="1.25.40.10">
    <property type="entry name" value="Tetratricopeptide repeat domain"/>
    <property type="match status" value="2"/>
</dbReference>
<dbReference type="InterPro" id="IPR011990">
    <property type="entry name" value="TPR-like_helical_dom_sf"/>
</dbReference>
<name>A0AAD5ZYT4_9POAL</name>